<dbReference type="Gene3D" id="2.160.20.10">
    <property type="entry name" value="Single-stranded right-handed beta-helix, Pectin lyase-like"/>
    <property type="match status" value="2"/>
</dbReference>
<organism evidence="3 4">
    <name type="scientific">Prevotella denticola</name>
    <dbReference type="NCBI Taxonomy" id="28129"/>
    <lineage>
        <taxon>Bacteria</taxon>
        <taxon>Pseudomonadati</taxon>
        <taxon>Bacteroidota</taxon>
        <taxon>Bacteroidia</taxon>
        <taxon>Bacteroidales</taxon>
        <taxon>Prevotellaceae</taxon>
        <taxon>Prevotella</taxon>
    </lineage>
</organism>
<evidence type="ECO:0000313" key="3">
    <source>
        <dbReference type="EMBL" id="SUB86378.1"/>
    </source>
</evidence>
<accession>A0A379E0Y1</accession>
<dbReference type="InterPro" id="IPR026464">
    <property type="entry name" value="NosD_copper_fam"/>
</dbReference>
<evidence type="ECO:0000313" key="4">
    <source>
        <dbReference type="Proteomes" id="UP000255469"/>
    </source>
</evidence>
<protein>
    <submittedName>
        <fullName evidence="3">Nitrous oxide reductase family maturation protein NosD</fullName>
    </submittedName>
</protein>
<keyword evidence="1" id="KW-0677">Repeat</keyword>
<feature type="domain" description="Periplasmic copper-binding protein NosD beta helix" evidence="2">
    <location>
        <begin position="161"/>
        <end position="351"/>
    </location>
</feature>
<name>A0A379E0Y1_9BACT</name>
<dbReference type="PANTHER" id="PTHR22990">
    <property type="entry name" value="F-BOX ONLY PROTEIN"/>
    <property type="match status" value="1"/>
</dbReference>
<gene>
    <name evidence="3" type="ORF">NCTC13067_00010</name>
</gene>
<dbReference type="InterPro" id="IPR012334">
    <property type="entry name" value="Pectin_lyas_fold"/>
</dbReference>
<dbReference type="InterPro" id="IPR006626">
    <property type="entry name" value="PbH1"/>
</dbReference>
<dbReference type="Pfam" id="PF05048">
    <property type="entry name" value="NosD"/>
    <property type="match status" value="1"/>
</dbReference>
<dbReference type="EMBL" id="UGTM01000001">
    <property type="protein sequence ID" value="SUB86378.1"/>
    <property type="molecule type" value="Genomic_DNA"/>
</dbReference>
<evidence type="ECO:0000256" key="1">
    <source>
        <dbReference type="ARBA" id="ARBA00022737"/>
    </source>
</evidence>
<dbReference type="InterPro" id="IPR051550">
    <property type="entry name" value="SCF-Subunits/Alg-Epimerases"/>
</dbReference>
<dbReference type="SMART" id="SM00710">
    <property type="entry name" value="PbH1"/>
    <property type="match status" value="10"/>
</dbReference>
<evidence type="ECO:0000259" key="2">
    <source>
        <dbReference type="Pfam" id="PF05048"/>
    </source>
</evidence>
<dbReference type="Proteomes" id="UP000255469">
    <property type="component" value="Unassembled WGS sequence"/>
</dbReference>
<proteinExistence type="predicted"/>
<reference evidence="3 4" key="1">
    <citation type="submission" date="2018-06" db="EMBL/GenBank/DDBJ databases">
        <authorList>
            <consortium name="Pathogen Informatics"/>
            <person name="Doyle S."/>
        </authorList>
    </citation>
    <scope>NUCLEOTIDE SEQUENCE [LARGE SCALE GENOMIC DNA]</scope>
    <source>
        <strain evidence="3 4">NCTC13067</strain>
    </source>
</reference>
<dbReference type="PANTHER" id="PTHR22990:SF15">
    <property type="entry name" value="F-BOX ONLY PROTEIN 10"/>
    <property type="match status" value="1"/>
</dbReference>
<dbReference type="InterPro" id="IPR007742">
    <property type="entry name" value="NosD_dom"/>
</dbReference>
<dbReference type="AlphaFoldDB" id="A0A379E0Y1"/>
<dbReference type="NCBIfam" id="TIGR04247">
    <property type="entry name" value="NosD_copper_fam"/>
    <property type="match status" value="1"/>
</dbReference>
<dbReference type="SUPFAM" id="SSF51126">
    <property type="entry name" value="Pectin lyase-like"/>
    <property type="match status" value="1"/>
</dbReference>
<dbReference type="InterPro" id="IPR011050">
    <property type="entry name" value="Pectin_lyase_fold/virulence"/>
</dbReference>
<sequence>MGKIKDTARRTLTFSVCLALSVSSLSARTIEVGKGKAFVSISKALRTAKPHDVILVYGNKVYKEHLLIDKPVLLRGTGHPVVDGGQRGNVVSIKADNAVVEGFQIQNSGRSSQIDYSGLHAENVQNVTVRNCVFRANQFSVMFQNCRHCTVAGNDISSNITLNPIMGNAVHCWKCDHMHITGNKIGYNRDGIYLEFVNSSHIDRNTVNGCERYGLHFMFSHFNVYSSNHFSHNQAGVAVMFAHNVTMLNNIFEFNRGTSSYGLLIKELQYSTIKGNRFRNNTVGLLVDGGSDLLVHHNEIKANGWGMRLISASTNDTITCNNFLGNTFDMTTNVSYNRNTVNGNYWDKYEGYDLDKNGYGDVPFHPLSLFSMLAEQNENVLFFFHSFLMNLLDATEKVLPSVTPDNYVDEYPHMKSYKI</sequence>